<organism evidence="3 4">
    <name type="scientific">Carya illinoinensis</name>
    <name type="common">Pecan</name>
    <dbReference type="NCBI Taxonomy" id="32201"/>
    <lineage>
        <taxon>Eukaryota</taxon>
        <taxon>Viridiplantae</taxon>
        <taxon>Streptophyta</taxon>
        <taxon>Embryophyta</taxon>
        <taxon>Tracheophyta</taxon>
        <taxon>Spermatophyta</taxon>
        <taxon>Magnoliopsida</taxon>
        <taxon>eudicotyledons</taxon>
        <taxon>Gunneridae</taxon>
        <taxon>Pentapetalae</taxon>
        <taxon>rosids</taxon>
        <taxon>fabids</taxon>
        <taxon>Fagales</taxon>
        <taxon>Juglandaceae</taxon>
        <taxon>Carya</taxon>
    </lineage>
</organism>
<sequence length="298" mass="33819">MPLSVVSIFPISVPIVSQVHGRCDTNKSMSRWRHRCSVTRCCNNRRAEGRARAGKNYYELLGVSVDSNAQEIKEAYRKLQKKYHPDIAGQKGHEHTLLLNEAYKVLMRDDLRRDYDASVGHQRVRYETNYSGLSYSSWKGPLRPHALFVDENACIGCRECTHYASNTFEMDEALGCARVKVQYGDDDQNIEVSVDSCPVNCIHWVDREDLAVLEFLIQPQPKEGYGVFGGGWERPANVFMAANSFSKQLKQEAGTPRNARATADEETPAQAEARANASMKIKMERISRLWNWVNEILG</sequence>
<dbReference type="SMART" id="SM00271">
    <property type="entry name" value="DnaJ"/>
    <property type="match status" value="1"/>
</dbReference>
<dbReference type="Pfam" id="PF00226">
    <property type="entry name" value="DnaJ"/>
    <property type="match status" value="1"/>
</dbReference>
<reference evidence="3" key="1">
    <citation type="submission" date="2021-01" db="EMBL/GenBank/DDBJ databases">
        <authorList>
            <person name="Lovell J.T."/>
            <person name="Bentley N."/>
            <person name="Bhattarai G."/>
            <person name="Jenkins J.W."/>
            <person name="Sreedasyam A."/>
            <person name="Alarcon Y."/>
            <person name="Bock C."/>
            <person name="Boston L."/>
            <person name="Carlson J."/>
            <person name="Cervantes K."/>
            <person name="Clermont K."/>
            <person name="Krom N."/>
            <person name="Kubenka K."/>
            <person name="Mamidi S."/>
            <person name="Mattison C."/>
            <person name="Monteros M."/>
            <person name="Pisani C."/>
            <person name="Plott C."/>
            <person name="Rajasekar S."/>
            <person name="Rhein H.S."/>
            <person name="Rohla C."/>
            <person name="Song M."/>
            <person name="Hilaire R.S."/>
            <person name="Shu S."/>
            <person name="Wells L."/>
            <person name="Wang X."/>
            <person name="Webber J."/>
            <person name="Heerema R.J."/>
            <person name="Klein P."/>
            <person name="Conner P."/>
            <person name="Grauke L."/>
            <person name="Grimwood J."/>
            <person name="Schmutz J."/>
            <person name="Randall J.J."/>
        </authorList>
    </citation>
    <scope>NUCLEOTIDE SEQUENCE</scope>
    <source>
        <tissue evidence="3">Leaf</tissue>
    </source>
</reference>
<dbReference type="EMBL" id="CM031827">
    <property type="protein sequence ID" value="KAG6720001.1"/>
    <property type="molecule type" value="Genomic_DNA"/>
</dbReference>
<evidence type="ECO:0000313" key="4">
    <source>
        <dbReference type="Proteomes" id="UP000811246"/>
    </source>
</evidence>
<gene>
    <name evidence="3" type="ORF">I3842_03G036500</name>
</gene>
<feature type="domain" description="4Fe-4S ferredoxin-type" evidence="2">
    <location>
        <begin position="145"/>
        <end position="173"/>
    </location>
</feature>
<comment type="caution">
    <text evidence="3">The sequence shown here is derived from an EMBL/GenBank/DDBJ whole genome shotgun (WGS) entry which is preliminary data.</text>
</comment>
<dbReference type="PROSITE" id="PS50076">
    <property type="entry name" value="DNAJ_2"/>
    <property type="match status" value="1"/>
</dbReference>
<protein>
    <recommendedName>
        <fullName evidence="5">J domain-containing protein</fullName>
    </recommendedName>
</protein>
<dbReference type="PANTHER" id="PTHR45295:SF4">
    <property type="entry name" value="OS06G0474800 PROTEIN"/>
    <property type="match status" value="1"/>
</dbReference>
<evidence type="ECO:0000313" key="3">
    <source>
        <dbReference type="EMBL" id="KAG6720001.1"/>
    </source>
</evidence>
<dbReference type="PROSITE" id="PS51379">
    <property type="entry name" value="4FE4S_FER_2"/>
    <property type="match status" value="1"/>
</dbReference>
<name>A0A922FCK8_CARIL</name>
<accession>A0A922FCK8</accession>
<dbReference type="InterPro" id="IPR017896">
    <property type="entry name" value="4Fe4S_Fe-S-bd"/>
</dbReference>
<evidence type="ECO:0008006" key="5">
    <source>
        <dbReference type="Google" id="ProtNLM"/>
    </source>
</evidence>
<proteinExistence type="predicted"/>
<evidence type="ECO:0000259" key="2">
    <source>
        <dbReference type="PROSITE" id="PS51379"/>
    </source>
</evidence>
<dbReference type="CDD" id="cd06257">
    <property type="entry name" value="DnaJ"/>
    <property type="match status" value="1"/>
</dbReference>
<dbReference type="Proteomes" id="UP000811246">
    <property type="component" value="Chromosome 3"/>
</dbReference>
<dbReference type="InterPro" id="IPR001623">
    <property type="entry name" value="DnaJ_domain"/>
</dbReference>
<evidence type="ECO:0000259" key="1">
    <source>
        <dbReference type="PROSITE" id="PS50076"/>
    </source>
</evidence>
<feature type="domain" description="J" evidence="1">
    <location>
        <begin position="56"/>
        <end position="119"/>
    </location>
</feature>
<dbReference type="Pfam" id="PF13370">
    <property type="entry name" value="Fer4_13"/>
    <property type="match status" value="1"/>
</dbReference>
<dbReference type="PANTHER" id="PTHR45295">
    <property type="entry name" value="CHAPERONE PROTEIN DNAJ C76, CHLOROPLASTIC"/>
    <property type="match status" value="1"/>
</dbReference>
<dbReference type="AlphaFoldDB" id="A0A922FCK8"/>